<feature type="transmembrane region" description="Helical" evidence="1">
    <location>
        <begin position="37"/>
        <end position="57"/>
    </location>
</feature>
<keyword evidence="3" id="KW-0808">Transferase</keyword>
<dbReference type="Pfam" id="PF06580">
    <property type="entry name" value="His_kinase"/>
    <property type="match status" value="1"/>
</dbReference>
<dbReference type="GO" id="GO:0016301">
    <property type="term" value="F:kinase activity"/>
    <property type="evidence" value="ECO:0007669"/>
    <property type="project" value="UniProtKB-KW"/>
</dbReference>
<dbReference type="InterPro" id="IPR036890">
    <property type="entry name" value="HATPase_C_sf"/>
</dbReference>
<feature type="transmembrane region" description="Helical" evidence="1">
    <location>
        <begin position="12"/>
        <end position="31"/>
    </location>
</feature>
<feature type="transmembrane region" description="Helical" evidence="1">
    <location>
        <begin position="77"/>
        <end position="101"/>
    </location>
</feature>
<evidence type="ECO:0000313" key="4">
    <source>
        <dbReference type="Proteomes" id="UP001206312"/>
    </source>
</evidence>
<gene>
    <name evidence="3" type="ORF">NG653_10090</name>
</gene>
<dbReference type="Proteomes" id="UP001206312">
    <property type="component" value="Unassembled WGS sequence"/>
</dbReference>
<reference evidence="3 4" key="1">
    <citation type="submission" date="2022-06" db="EMBL/GenBank/DDBJ databases">
        <authorList>
            <person name="Xuan X."/>
        </authorList>
    </citation>
    <scope>NUCLEOTIDE SEQUENCE [LARGE SCALE GENOMIC DNA]</scope>
    <source>
        <strain evidence="3 4">2V75</strain>
    </source>
</reference>
<dbReference type="PANTHER" id="PTHR34220">
    <property type="entry name" value="SENSOR HISTIDINE KINASE YPDA"/>
    <property type="match status" value="1"/>
</dbReference>
<name>A0ABT1B042_9FLAO</name>
<feature type="domain" description="Signal transduction histidine kinase internal region" evidence="2">
    <location>
        <begin position="165"/>
        <end position="244"/>
    </location>
</feature>
<accession>A0ABT1B042</accession>
<keyword evidence="3" id="KW-0418">Kinase</keyword>
<evidence type="ECO:0000259" key="2">
    <source>
        <dbReference type="Pfam" id="PF06580"/>
    </source>
</evidence>
<keyword evidence="1" id="KW-0812">Transmembrane</keyword>
<comment type="caution">
    <text evidence="3">The sequence shown here is derived from an EMBL/GenBank/DDBJ whole genome shotgun (WGS) entry which is preliminary data.</text>
</comment>
<proteinExistence type="predicted"/>
<keyword evidence="1" id="KW-0472">Membrane</keyword>
<dbReference type="RefSeq" id="WP_252741582.1">
    <property type="nucleotide sequence ID" value="NZ_JAMXIB010000007.1"/>
</dbReference>
<evidence type="ECO:0000313" key="3">
    <source>
        <dbReference type="EMBL" id="MCO5725205.1"/>
    </source>
</evidence>
<dbReference type="PANTHER" id="PTHR34220:SF7">
    <property type="entry name" value="SENSOR HISTIDINE KINASE YPDA"/>
    <property type="match status" value="1"/>
</dbReference>
<dbReference type="EMBL" id="JAMXIB010000007">
    <property type="protein sequence ID" value="MCO5725205.1"/>
    <property type="molecule type" value="Genomic_DNA"/>
</dbReference>
<dbReference type="Gene3D" id="3.30.565.10">
    <property type="entry name" value="Histidine kinase-like ATPase, C-terminal domain"/>
    <property type="match status" value="1"/>
</dbReference>
<dbReference type="SUPFAM" id="SSF55874">
    <property type="entry name" value="ATPase domain of HSP90 chaperone/DNA topoisomerase II/histidine kinase"/>
    <property type="match status" value="1"/>
</dbReference>
<keyword evidence="4" id="KW-1185">Reference proteome</keyword>
<feature type="transmembrane region" description="Helical" evidence="1">
    <location>
        <begin position="121"/>
        <end position="146"/>
    </location>
</feature>
<dbReference type="InterPro" id="IPR010559">
    <property type="entry name" value="Sig_transdc_His_kin_internal"/>
</dbReference>
<protein>
    <submittedName>
        <fullName evidence="3">Histidine kinase</fullName>
    </submittedName>
</protein>
<evidence type="ECO:0000256" key="1">
    <source>
        <dbReference type="SAM" id="Phobius"/>
    </source>
</evidence>
<organism evidence="3 4">
    <name type="scientific">Robiginitalea marina</name>
    <dbReference type="NCBI Taxonomy" id="2954105"/>
    <lineage>
        <taxon>Bacteria</taxon>
        <taxon>Pseudomonadati</taxon>
        <taxon>Bacteroidota</taxon>
        <taxon>Flavobacteriia</taxon>
        <taxon>Flavobacteriales</taxon>
        <taxon>Flavobacteriaceae</taxon>
        <taxon>Robiginitalea</taxon>
    </lineage>
</organism>
<keyword evidence="1" id="KW-1133">Transmembrane helix</keyword>
<dbReference type="InterPro" id="IPR050640">
    <property type="entry name" value="Bact_2-comp_sensor_kinase"/>
</dbReference>
<sequence length="352" mass="40718">MLQSERRRNRAFWLLQFGGWGFINLVPFLALKDTGHHFFLFSIVSGITMGILTTTLLRVYLRKRITFDRFRWKEALWIAGAITFGSFLYGFLNFVAGFFYAKWVPVDNQVVKAFLENYNSFWLIIINSYFLITGWVLLYLSIKLLLKLNRDRLERLELNASLKQAQLNTLKGQINPHFMFNSLNNIRGLMLEDVERSREMLTKLSEMLRYSLTQNDTNAIALCDEIEMVEHYVDLSRIQLEDRLRFTREIDPRTLEVRIPPMVVQLLVENAVKHGISNRIGGGEIRLKTELLNGELLIEVANTGTFKVGGDSTQVGLNNIRQRLKLLYGPGAFFRLYQNGAEVVAEIKIPLT</sequence>